<comment type="caution">
    <text evidence="1">The sequence shown here is derived from an EMBL/GenBank/DDBJ whole genome shotgun (WGS) entry which is preliminary data.</text>
</comment>
<dbReference type="Proteomes" id="UP000563898">
    <property type="component" value="Unassembled WGS sequence"/>
</dbReference>
<dbReference type="AlphaFoldDB" id="A0A846WTG8"/>
<organism evidence="1 2">
    <name type="scientific">Gordonia polyisoprenivorans</name>
    <dbReference type="NCBI Taxonomy" id="84595"/>
    <lineage>
        <taxon>Bacteria</taxon>
        <taxon>Bacillati</taxon>
        <taxon>Actinomycetota</taxon>
        <taxon>Actinomycetes</taxon>
        <taxon>Mycobacteriales</taxon>
        <taxon>Gordoniaceae</taxon>
        <taxon>Gordonia</taxon>
    </lineage>
</organism>
<evidence type="ECO:0000313" key="1">
    <source>
        <dbReference type="EMBL" id="NKY04852.1"/>
    </source>
</evidence>
<protein>
    <submittedName>
        <fullName evidence="1">Uncharacterized protein</fullName>
    </submittedName>
</protein>
<sequence length="142" mass="15318">MNNDAAVIAATQTLLDQAADRAWNRMIDAQGTPLHSMCRDIAFAAKDRADTYRHTHRTPINTAIEALNTAAWQAHDIDPSNPQAGHLRAWLGQFEDAADNLAPDLKVTACEVLRALSSLTGVSVREYLASLPAVAAWIGGQS</sequence>
<dbReference type="EMBL" id="JAAXPC010000024">
    <property type="protein sequence ID" value="NKY04852.1"/>
    <property type="molecule type" value="Genomic_DNA"/>
</dbReference>
<proteinExistence type="predicted"/>
<gene>
    <name evidence="1" type="ORF">HGA05_25140</name>
</gene>
<evidence type="ECO:0000313" key="2">
    <source>
        <dbReference type="Proteomes" id="UP000563898"/>
    </source>
</evidence>
<name>A0A846WTG8_9ACTN</name>
<accession>A0A846WTG8</accession>
<reference evidence="1 2" key="1">
    <citation type="submission" date="2020-04" db="EMBL/GenBank/DDBJ databases">
        <title>MicrobeNet Type strains.</title>
        <authorList>
            <person name="Nicholson A.C."/>
        </authorList>
    </citation>
    <scope>NUCLEOTIDE SEQUENCE [LARGE SCALE GENOMIC DNA]</scope>
    <source>
        <strain evidence="1 2">ATCC BAA-14</strain>
    </source>
</reference>
<dbReference type="RefSeq" id="WP_133092107.1">
    <property type="nucleotide sequence ID" value="NZ_JAAXPC010000024.1"/>
</dbReference>